<sequence>MTDDGSLGFNNNPSRQSERSRFNNQDYQTYTPPSIIKDISYKPGQLNKLRRRASVSFRPDHAHTCEFLCKDDLFPPGCHYRDPIDRFRPNLDGGIFPSDLKVKLNRRKSFHDVSTHPERKFTKQERRKSVLDRPEKWQSSNGMSKLEVLMENQTNENPETARKKSLEKSGILVGPDNRCSRAGLNVSFDKEALESTPGGVYVYDTPARKRNLFLPEISSKIYDRNNAR</sequence>
<protein>
    <submittedName>
        <fullName evidence="2">Uncharacterized protein</fullName>
    </submittedName>
</protein>
<feature type="compositionally biased region" description="Polar residues" evidence="1">
    <location>
        <begin position="22"/>
        <end position="31"/>
    </location>
</feature>
<dbReference type="AlphaFoldDB" id="A0AAN8PH22"/>
<evidence type="ECO:0000313" key="2">
    <source>
        <dbReference type="EMBL" id="KAK6631153.1"/>
    </source>
</evidence>
<reference evidence="2 3" key="1">
    <citation type="submission" date="2023-10" db="EMBL/GenBank/DDBJ databases">
        <title>Genomes of two closely related lineages of the louse Polyplax serrata with different host specificities.</title>
        <authorList>
            <person name="Martinu J."/>
            <person name="Tarabai H."/>
            <person name="Stefka J."/>
            <person name="Hypsa V."/>
        </authorList>
    </citation>
    <scope>NUCLEOTIDE SEQUENCE [LARGE SCALE GENOMIC DNA]</scope>
    <source>
        <strain evidence="2">HR10_N</strain>
    </source>
</reference>
<dbReference type="EMBL" id="JAWJWE010000009">
    <property type="protein sequence ID" value="KAK6631153.1"/>
    <property type="molecule type" value="Genomic_DNA"/>
</dbReference>
<dbReference type="Proteomes" id="UP001372834">
    <property type="component" value="Unassembled WGS sequence"/>
</dbReference>
<proteinExistence type="predicted"/>
<evidence type="ECO:0000256" key="1">
    <source>
        <dbReference type="SAM" id="MobiDB-lite"/>
    </source>
</evidence>
<gene>
    <name evidence="2" type="ORF">RUM43_014249</name>
</gene>
<organism evidence="2 3">
    <name type="scientific">Polyplax serrata</name>
    <name type="common">Common mouse louse</name>
    <dbReference type="NCBI Taxonomy" id="468196"/>
    <lineage>
        <taxon>Eukaryota</taxon>
        <taxon>Metazoa</taxon>
        <taxon>Ecdysozoa</taxon>
        <taxon>Arthropoda</taxon>
        <taxon>Hexapoda</taxon>
        <taxon>Insecta</taxon>
        <taxon>Pterygota</taxon>
        <taxon>Neoptera</taxon>
        <taxon>Paraneoptera</taxon>
        <taxon>Psocodea</taxon>
        <taxon>Troctomorpha</taxon>
        <taxon>Phthiraptera</taxon>
        <taxon>Anoplura</taxon>
        <taxon>Polyplacidae</taxon>
        <taxon>Polyplax</taxon>
    </lineage>
</organism>
<evidence type="ECO:0000313" key="3">
    <source>
        <dbReference type="Proteomes" id="UP001372834"/>
    </source>
</evidence>
<feature type="region of interest" description="Disordered" evidence="1">
    <location>
        <begin position="153"/>
        <end position="172"/>
    </location>
</feature>
<name>A0AAN8PH22_POLSC</name>
<comment type="caution">
    <text evidence="2">The sequence shown here is derived from an EMBL/GenBank/DDBJ whole genome shotgun (WGS) entry which is preliminary data.</text>
</comment>
<accession>A0AAN8PH22</accession>
<feature type="region of interest" description="Disordered" evidence="1">
    <location>
        <begin position="1"/>
        <end position="31"/>
    </location>
</feature>
<feature type="compositionally biased region" description="Basic and acidic residues" evidence="1">
    <location>
        <begin position="111"/>
        <end position="136"/>
    </location>
</feature>
<feature type="region of interest" description="Disordered" evidence="1">
    <location>
        <begin position="111"/>
        <end position="137"/>
    </location>
</feature>